<dbReference type="PANTHER" id="PTHR48022">
    <property type="entry name" value="PLASTIDIC GLUCOSE TRANSPORTER 4"/>
    <property type="match status" value="1"/>
</dbReference>
<dbReference type="PANTHER" id="PTHR48022:SF77">
    <property type="entry name" value="MAJOR FACILITATOR SUPERFAMILY (MFS) PROFILE DOMAIN-CONTAINING PROTEIN"/>
    <property type="match status" value="1"/>
</dbReference>
<dbReference type="EMBL" id="LFMY01000010">
    <property type="protein sequence ID" value="OKL57883.1"/>
    <property type="molecule type" value="Genomic_DNA"/>
</dbReference>
<keyword evidence="3 6" id="KW-0812">Transmembrane</keyword>
<accession>A0A225AFI2</accession>
<dbReference type="Pfam" id="PF00083">
    <property type="entry name" value="Sugar_tr"/>
    <property type="match status" value="1"/>
</dbReference>
<feature type="transmembrane region" description="Helical" evidence="6">
    <location>
        <begin position="31"/>
        <end position="50"/>
    </location>
</feature>
<feature type="transmembrane region" description="Helical" evidence="6">
    <location>
        <begin position="154"/>
        <end position="176"/>
    </location>
</feature>
<dbReference type="InterPro" id="IPR005828">
    <property type="entry name" value="MFS_sugar_transport-like"/>
</dbReference>
<evidence type="ECO:0000256" key="1">
    <source>
        <dbReference type="ARBA" id="ARBA00004141"/>
    </source>
</evidence>
<evidence type="ECO:0000256" key="6">
    <source>
        <dbReference type="SAM" id="Phobius"/>
    </source>
</evidence>
<keyword evidence="5 6" id="KW-0472">Membrane</keyword>
<keyword evidence="9" id="KW-1185">Reference proteome</keyword>
<evidence type="ECO:0000313" key="9">
    <source>
        <dbReference type="Proteomes" id="UP000214365"/>
    </source>
</evidence>
<proteinExistence type="inferred from homology"/>
<dbReference type="AlphaFoldDB" id="A0A225AFI2"/>
<reference evidence="8 9" key="1">
    <citation type="submission" date="2015-06" db="EMBL/GenBank/DDBJ databases">
        <title>Talaromyces atroroseus IBT 11181 draft genome.</title>
        <authorList>
            <person name="Rasmussen K.B."/>
            <person name="Rasmussen S."/>
            <person name="Petersen B."/>
            <person name="Sicheritz-Ponten T."/>
            <person name="Mortensen U.H."/>
            <person name="Thrane U."/>
        </authorList>
    </citation>
    <scope>NUCLEOTIDE SEQUENCE [LARGE SCALE GENOMIC DNA]</scope>
    <source>
        <strain evidence="8 9">IBT 11181</strain>
    </source>
</reference>
<feature type="transmembrane region" description="Helical" evidence="6">
    <location>
        <begin position="250"/>
        <end position="273"/>
    </location>
</feature>
<evidence type="ECO:0000256" key="4">
    <source>
        <dbReference type="ARBA" id="ARBA00022989"/>
    </source>
</evidence>
<dbReference type="InterPro" id="IPR036259">
    <property type="entry name" value="MFS_trans_sf"/>
</dbReference>
<comment type="similarity">
    <text evidence="2">Belongs to the major facilitator superfamily. Sugar transporter (TC 2.A.1.1) family.</text>
</comment>
<protein>
    <recommendedName>
        <fullName evidence="7">Major facilitator superfamily (MFS) profile domain-containing protein</fullName>
    </recommendedName>
</protein>
<dbReference type="OrthoDB" id="6612291at2759"/>
<dbReference type="InterPro" id="IPR020846">
    <property type="entry name" value="MFS_dom"/>
</dbReference>
<organism evidence="8 9">
    <name type="scientific">Talaromyces atroroseus</name>
    <dbReference type="NCBI Taxonomy" id="1441469"/>
    <lineage>
        <taxon>Eukaryota</taxon>
        <taxon>Fungi</taxon>
        <taxon>Dikarya</taxon>
        <taxon>Ascomycota</taxon>
        <taxon>Pezizomycotina</taxon>
        <taxon>Eurotiomycetes</taxon>
        <taxon>Eurotiomycetidae</taxon>
        <taxon>Eurotiales</taxon>
        <taxon>Trichocomaceae</taxon>
        <taxon>Talaromyces</taxon>
        <taxon>Talaromyces sect. Trachyspermi</taxon>
    </lineage>
</organism>
<dbReference type="RefSeq" id="XP_020118004.1">
    <property type="nucleotide sequence ID" value="XM_020269021.1"/>
</dbReference>
<comment type="subcellular location">
    <subcellularLocation>
        <location evidence="1">Membrane</location>
        <topology evidence="1">Multi-pass membrane protein</topology>
    </subcellularLocation>
</comment>
<evidence type="ECO:0000313" key="8">
    <source>
        <dbReference type="EMBL" id="OKL57883.1"/>
    </source>
</evidence>
<dbReference type="PROSITE" id="PS50850">
    <property type="entry name" value="MFS"/>
    <property type="match status" value="1"/>
</dbReference>
<keyword evidence="4 6" id="KW-1133">Transmembrane helix</keyword>
<comment type="caution">
    <text evidence="8">The sequence shown here is derived from an EMBL/GenBank/DDBJ whole genome shotgun (WGS) entry which is preliminary data.</text>
</comment>
<evidence type="ECO:0000259" key="7">
    <source>
        <dbReference type="PROSITE" id="PS50850"/>
    </source>
</evidence>
<feature type="transmembrane region" description="Helical" evidence="6">
    <location>
        <begin position="182"/>
        <end position="204"/>
    </location>
</feature>
<dbReference type="InterPro" id="IPR005829">
    <property type="entry name" value="Sugar_transporter_CS"/>
</dbReference>
<feature type="transmembrane region" description="Helical" evidence="6">
    <location>
        <begin position="216"/>
        <end position="238"/>
    </location>
</feature>
<dbReference type="Gene3D" id="1.20.1250.20">
    <property type="entry name" value="MFS general substrate transporter like domains"/>
    <property type="match status" value="2"/>
</dbReference>
<name>A0A225AFI2_TALAT</name>
<gene>
    <name evidence="8" type="ORF">UA08_06713</name>
</gene>
<feature type="transmembrane region" description="Helical" evidence="6">
    <location>
        <begin position="285"/>
        <end position="304"/>
    </location>
</feature>
<dbReference type="SUPFAM" id="SSF103473">
    <property type="entry name" value="MFS general substrate transporter"/>
    <property type="match status" value="1"/>
</dbReference>
<dbReference type="PROSITE" id="PS00216">
    <property type="entry name" value="SUGAR_TRANSPORT_1"/>
    <property type="match status" value="1"/>
</dbReference>
<dbReference type="Proteomes" id="UP000214365">
    <property type="component" value="Unassembled WGS sequence"/>
</dbReference>
<evidence type="ECO:0000256" key="2">
    <source>
        <dbReference type="ARBA" id="ARBA00010992"/>
    </source>
</evidence>
<dbReference type="GO" id="GO:0016020">
    <property type="term" value="C:membrane"/>
    <property type="evidence" value="ECO:0007669"/>
    <property type="project" value="UniProtKB-SubCell"/>
</dbReference>
<feature type="domain" description="Major facilitator superfamily (MFS) profile" evidence="7">
    <location>
        <begin position="1"/>
        <end position="307"/>
    </location>
</feature>
<dbReference type="InterPro" id="IPR050360">
    <property type="entry name" value="MFS_Sugar_Transporters"/>
</dbReference>
<evidence type="ECO:0000256" key="3">
    <source>
        <dbReference type="ARBA" id="ARBA00022692"/>
    </source>
</evidence>
<dbReference type="GO" id="GO:0005351">
    <property type="term" value="F:carbohydrate:proton symporter activity"/>
    <property type="evidence" value="ECO:0007669"/>
    <property type="project" value="TreeGrafter"/>
</dbReference>
<dbReference type="GeneID" id="31006468"/>
<evidence type="ECO:0000256" key="5">
    <source>
        <dbReference type="ARBA" id="ARBA00023136"/>
    </source>
</evidence>
<sequence length="307" mass="33105">MDSSVPQLGQLFASLICRRTSTFNGNASWRLPFGLFYIIPSTLLILLWFVPESVLMHRSVSPMVLDPGPLRRSPAFPSEASPRPFRRRGNPGRVARASMSITVDRGRFVEVFKGVNLGRTLITVGTNVFLQITGQNFVSNYGTIFIESLRTINAFTVTVINSVANIVVVLAVMLMADKVGRKPLLIVGAIIQTGALFAMGGLGISAAPSLAARKGITAMVSVFGAGYSIGWAPLAHVIAAEIPSVRLRDFTYGLASLVNIVIQFAVSFSIPYLLDAPYADLQSKVGFIFWLVCGLCDPVFLVGYSGV</sequence>